<evidence type="ECO:0000313" key="4">
    <source>
        <dbReference type="EMBL" id="CAL6026045.1"/>
    </source>
</evidence>
<evidence type="ECO:0000313" key="2">
    <source>
        <dbReference type="EMBL" id="CAI9956839.1"/>
    </source>
</evidence>
<proteinExistence type="predicted"/>
<sequence length="258" mass="30271">MKPIKAKSDFLTRNQDAISQWRPLPMTYSLKERNLTHCDIAPLGDQMRARISGYIWAYHFATSQQVINPYQEKFSGCFSVQKSKLKPPVADMDRITDSFRLQDYQSPNQSQPQQNIIQAQIFDHQGMEIKFQTIYNEFYEPSEEIQNFEEQTYLNLLLKRRFVRIVCRDQETNGLLTFKTPLRHNTPKIKERTKCPFSSLRRVQRFMTPNPYYSKTEFNFQGNFEGICQQSPAYDMPVPLTAVIPTDVAKPPKLPRVK</sequence>
<dbReference type="AlphaFoldDB" id="A0AA86QPF4"/>
<name>A0AA86QPF4_9EUKA</name>
<comment type="caution">
    <text evidence="2">The sequence shown here is derived from an EMBL/GenBank/DDBJ whole genome shotgun (WGS) entry which is preliminary data.</text>
</comment>
<organism evidence="2">
    <name type="scientific">Hexamita inflata</name>
    <dbReference type="NCBI Taxonomy" id="28002"/>
    <lineage>
        <taxon>Eukaryota</taxon>
        <taxon>Metamonada</taxon>
        <taxon>Diplomonadida</taxon>
        <taxon>Hexamitidae</taxon>
        <taxon>Hexamitinae</taxon>
        <taxon>Hexamita</taxon>
    </lineage>
</organism>
<dbReference type="EMBL" id="CAXDID020000101">
    <property type="protein sequence ID" value="CAL6026045.1"/>
    <property type="molecule type" value="Genomic_DNA"/>
</dbReference>
<evidence type="ECO:0000313" key="1">
    <source>
        <dbReference type="EMBL" id="CAI9923204.1"/>
    </source>
</evidence>
<keyword evidence="5" id="KW-1185">Reference proteome</keyword>
<dbReference type="EMBL" id="CATOUU010000279">
    <property type="protein sequence ID" value="CAI9923204.1"/>
    <property type="molecule type" value="Genomic_DNA"/>
</dbReference>
<reference evidence="2" key="1">
    <citation type="submission" date="2023-06" db="EMBL/GenBank/DDBJ databases">
        <authorList>
            <person name="Kurt Z."/>
        </authorList>
    </citation>
    <scope>NUCLEOTIDE SEQUENCE</scope>
</reference>
<dbReference type="EMBL" id="CAXDID020000012">
    <property type="protein sequence ID" value="CAL5980323.1"/>
    <property type="molecule type" value="Genomic_DNA"/>
</dbReference>
<dbReference type="Proteomes" id="UP001642409">
    <property type="component" value="Unassembled WGS sequence"/>
</dbReference>
<dbReference type="EMBL" id="CATOUU010000880">
    <property type="protein sequence ID" value="CAI9956839.1"/>
    <property type="molecule type" value="Genomic_DNA"/>
</dbReference>
<evidence type="ECO:0000313" key="3">
    <source>
        <dbReference type="EMBL" id="CAL5980323.1"/>
    </source>
</evidence>
<evidence type="ECO:0000313" key="5">
    <source>
        <dbReference type="Proteomes" id="UP001642409"/>
    </source>
</evidence>
<protein>
    <submittedName>
        <fullName evidence="3">Hypothetical_protein</fullName>
    </submittedName>
</protein>
<accession>A0AA86QPF4</accession>
<reference evidence="3 5" key="2">
    <citation type="submission" date="2024-07" db="EMBL/GenBank/DDBJ databases">
        <authorList>
            <person name="Akdeniz Z."/>
        </authorList>
    </citation>
    <scope>NUCLEOTIDE SEQUENCE [LARGE SCALE GENOMIC DNA]</scope>
</reference>
<gene>
    <name evidence="1" type="ORF">HINF_LOCUS10849</name>
    <name evidence="4" type="ORF">HINF_LOCUS30654</name>
    <name evidence="2" type="ORF">HINF_LOCUS44484</name>
    <name evidence="3" type="ORF">HINF_LOCUS6115</name>
</gene>